<dbReference type="Pfam" id="PF01753">
    <property type="entry name" value="zf-MYND"/>
    <property type="match status" value="1"/>
</dbReference>
<keyword evidence="6" id="KW-0812">Transmembrane</keyword>
<feature type="transmembrane region" description="Helical" evidence="6">
    <location>
        <begin position="549"/>
        <end position="567"/>
    </location>
</feature>
<keyword evidence="2 4" id="KW-0863">Zinc-finger</keyword>
<feature type="compositionally biased region" description="Basic residues" evidence="5">
    <location>
        <begin position="1"/>
        <end position="13"/>
    </location>
</feature>
<dbReference type="InterPro" id="IPR002893">
    <property type="entry name" value="Znf_MYND"/>
</dbReference>
<evidence type="ECO:0000256" key="2">
    <source>
        <dbReference type="ARBA" id="ARBA00022771"/>
    </source>
</evidence>
<dbReference type="InterPro" id="IPR046824">
    <property type="entry name" value="Mss51-like_C"/>
</dbReference>
<sequence length="569" mass="63904">MAPRSRKRRHKKPPSSVAPMVVTPSTVVTPVPLTLSKPDPSIDALGFFSLENNVPGLSQLILQKLSMKSYEEYKLVLDGGASVSGFGFRCPQEMFQKMEDTFRFCAHCRALHSGLSDSKVLRQCKRCRNVYYCGPECQRSDWPAHRKVCQELCLVAVDRLMEWLLVTGAFVLPSGPWPCLAEAVQGWDTWFSMRHLQLDATLDAVLGSHAMTTLWASVERPRPDPDVLQGSLKRLLTDALSRPLTLGLGLRALRINVGKIGGSTVHVVGASHVETFLTRPEDYDELGYMFPGHLGLRVIMVGIDVSAGFTQNPSTPILEPGTVQLSGHRGLYHDFWEEEVETGRIAHPDLVVTFHPGFHASPDLMEAWLPTLLLLRDYEIPTLITVYRLVVFSSIAKECHTQAIPQQATHLSLDILLQVRSQLFPLRVSILILLAFLQWEEVPTHQPRVVATQELEATLPLQAIQPLEAILVPHHQGELHPILEFLQAKGLEPPHQVEQAFPAIHSHPHSLTVVVYHRSHYLVAFLEDRCLLNILEDKVLTQVRSIQNLFLPILFSLLFLWIITLNLPQ</sequence>
<reference evidence="8" key="2">
    <citation type="submission" date="2025-08" db="UniProtKB">
        <authorList>
            <consortium name="Ensembl"/>
        </authorList>
    </citation>
    <scope>IDENTIFICATION</scope>
    <source>
        <strain evidence="8">breed Abyssinian</strain>
    </source>
</reference>
<keyword evidence="6" id="KW-0472">Membrane</keyword>
<feature type="region of interest" description="Disordered" evidence="5">
    <location>
        <begin position="1"/>
        <end position="20"/>
    </location>
</feature>
<dbReference type="Proteomes" id="UP000823872">
    <property type="component" value="Chromosome D2"/>
</dbReference>
<accession>A0ABI7ZJ62</accession>
<dbReference type="PROSITE" id="PS50865">
    <property type="entry name" value="ZF_MYND_2"/>
    <property type="match status" value="1"/>
</dbReference>
<keyword evidence="9" id="KW-1185">Reference proteome</keyword>
<dbReference type="InterPro" id="IPR052839">
    <property type="entry name" value="Mito_gene_expr_regulator"/>
</dbReference>
<keyword evidence="6" id="KW-1133">Transmembrane helix</keyword>
<feature type="domain" description="MYND-type" evidence="7">
    <location>
        <begin position="105"/>
        <end position="149"/>
    </location>
</feature>
<organism evidence="8 9">
    <name type="scientific">Felis catus</name>
    <name type="common">Cat</name>
    <name type="synonym">Felis silvestris catus</name>
    <dbReference type="NCBI Taxonomy" id="9685"/>
    <lineage>
        <taxon>Eukaryota</taxon>
        <taxon>Metazoa</taxon>
        <taxon>Chordata</taxon>
        <taxon>Craniata</taxon>
        <taxon>Vertebrata</taxon>
        <taxon>Euteleostomi</taxon>
        <taxon>Mammalia</taxon>
        <taxon>Eutheria</taxon>
        <taxon>Laurasiatheria</taxon>
        <taxon>Carnivora</taxon>
        <taxon>Feliformia</taxon>
        <taxon>Felidae</taxon>
        <taxon>Felinae</taxon>
        <taxon>Felis</taxon>
    </lineage>
</organism>
<evidence type="ECO:0000259" key="7">
    <source>
        <dbReference type="PROSITE" id="PS50865"/>
    </source>
</evidence>
<evidence type="ECO:0000256" key="5">
    <source>
        <dbReference type="SAM" id="MobiDB-lite"/>
    </source>
</evidence>
<evidence type="ECO:0000313" key="9">
    <source>
        <dbReference type="Proteomes" id="UP000823872"/>
    </source>
</evidence>
<reference evidence="8 9" key="1">
    <citation type="submission" date="2021-02" db="EMBL/GenBank/DDBJ databases">
        <title>Safari Cat Assemblies.</title>
        <authorList>
            <person name="Bredemeyer K.R."/>
            <person name="Murphy W.J."/>
        </authorList>
    </citation>
    <scope>NUCLEOTIDE SEQUENCE [LARGE SCALE GENOMIC DNA]</scope>
</reference>
<evidence type="ECO:0000256" key="4">
    <source>
        <dbReference type="PROSITE-ProRule" id="PRU00134"/>
    </source>
</evidence>
<gene>
    <name evidence="8" type="primary">PPP3CB</name>
</gene>
<evidence type="ECO:0000256" key="3">
    <source>
        <dbReference type="ARBA" id="ARBA00022833"/>
    </source>
</evidence>
<keyword evidence="1" id="KW-0479">Metal-binding</keyword>
<evidence type="ECO:0000256" key="1">
    <source>
        <dbReference type="ARBA" id="ARBA00022723"/>
    </source>
</evidence>
<dbReference type="GeneTree" id="ENSGT00940000154115"/>
<evidence type="ECO:0000313" key="8">
    <source>
        <dbReference type="Ensembl" id="ENSFCTP00005047152.1"/>
    </source>
</evidence>
<dbReference type="PANTHER" id="PTHR46920:SF1">
    <property type="entry name" value="PROTEIN MSS51 HOMOLOG, MITOCHONDRIAL-RELATED"/>
    <property type="match status" value="1"/>
</dbReference>
<evidence type="ECO:0000256" key="6">
    <source>
        <dbReference type="SAM" id="Phobius"/>
    </source>
</evidence>
<protein>
    <submittedName>
        <fullName evidence="8">Protein phosphatase 3 catalytic subunit beta</fullName>
    </submittedName>
</protein>
<name>A0ABI7ZJ62_FELCA</name>
<dbReference type="Ensembl" id="ENSFCTT00005065080.1">
    <property type="protein sequence ID" value="ENSFCTP00005047152.1"/>
    <property type="gene ID" value="ENSFCTG00005022543.1"/>
</dbReference>
<reference evidence="8" key="3">
    <citation type="submission" date="2025-09" db="UniProtKB">
        <authorList>
            <consortium name="Ensembl"/>
        </authorList>
    </citation>
    <scope>IDENTIFICATION</scope>
    <source>
        <strain evidence="8">breed Abyssinian</strain>
    </source>
</reference>
<dbReference type="SUPFAM" id="SSF144232">
    <property type="entry name" value="HIT/MYND zinc finger-like"/>
    <property type="match status" value="1"/>
</dbReference>
<proteinExistence type="predicted"/>
<keyword evidence="3" id="KW-0862">Zinc</keyword>
<dbReference type="Pfam" id="PF20179">
    <property type="entry name" value="MSS51_C"/>
    <property type="match status" value="1"/>
</dbReference>
<dbReference type="PANTHER" id="PTHR46920">
    <property type="match status" value="1"/>
</dbReference>
<dbReference type="PROSITE" id="PS01360">
    <property type="entry name" value="ZF_MYND_1"/>
    <property type="match status" value="1"/>
</dbReference>
<dbReference type="Gene3D" id="6.10.140.2220">
    <property type="match status" value="1"/>
</dbReference>